<evidence type="ECO:0000313" key="3">
    <source>
        <dbReference type="Proteomes" id="UP000823775"/>
    </source>
</evidence>
<evidence type="ECO:0000313" key="2">
    <source>
        <dbReference type="EMBL" id="MCD7472919.1"/>
    </source>
</evidence>
<name>A0ABS8TN08_DATST</name>
<feature type="compositionally biased region" description="Basic and acidic residues" evidence="1">
    <location>
        <begin position="1"/>
        <end position="16"/>
    </location>
</feature>
<evidence type="ECO:0000256" key="1">
    <source>
        <dbReference type="SAM" id="MobiDB-lite"/>
    </source>
</evidence>
<reference evidence="2 3" key="1">
    <citation type="journal article" date="2021" name="BMC Genomics">
        <title>Datura genome reveals duplications of psychoactive alkaloid biosynthetic genes and high mutation rate following tissue culture.</title>
        <authorList>
            <person name="Rajewski A."/>
            <person name="Carter-House D."/>
            <person name="Stajich J."/>
            <person name="Litt A."/>
        </authorList>
    </citation>
    <scope>NUCLEOTIDE SEQUENCE [LARGE SCALE GENOMIC DNA]</scope>
    <source>
        <strain evidence="2">AR-01</strain>
    </source>
</reference>
<sequence length="158" mass="17676">MEAIKSKSHSDIEILHSKGANSEVPTNTLDDFNERKAKGHVAPQSGSDSGDTVKAASIEEIHEEDDSEVSIRRTINQVLYDVKNLGKENLKNTKGDIVMETKIDTRHDDVSHMKKNSDTRVCQIVEQPKGSPIHKIDTPFGFDHHMPPNWPRLCHANS</sequence>
<accession>A0ABS8TN08</accession>
<organism evidence="2 3">
    <name type="scientific">Datura stramonium</name>
    <name type="common">Jimsonweed</name>
    <name type="synonym">Common thornapple</name>
    <dbReference type="NCBI Taxonomy" id="4076"/>
    <lineage>
        <taxon>Eukaryota</taxon>
        <taxon>Viridiplantae</taxon>
        <taxon>Streptophyta</taxon>
        <taxon>Embryophyta</taxon>
        <taxon>Tracheophyta</taxon>
        <taxon>Spermatophyta</taxon>
        <taxon>Magnoliopsida</taxon>
        <taxon>eudicotyledons</taxon>
        <taxon>Gunneridae</taxon>
        <taxon>Pentapetalae</taxon>
        <taxon>asterids</taxon>
        <taxon>lamiids</taxon>
        <taxon>Solanales</taxon>
        <taxon>Solanaceae</taxon>
        <taxon>Solanoideae</taxon>
        <taxon>Datureae</taxon>
        <taxon>Datura</taxon>
    </lineage>
</organism>
<feature type="region of interest" description="Disordered" evidence="1">
    <location>
        <begin position="1"/>
        <end position="67"/>
    </location>
</feature>
<keyword evidence="3" id="KW-1185">Reference proteome</keyword>
<dbReference type="EMBL" id="JACEIK010001891">
    <property type="protein sequence ID" value="MCD7472919.1"/>
    <property type="molecule type" value="Genomic_DNA"/>
</dbReference>
<comment type="caution">
    <text evidence="2">The sequence shown here is derived from an EMBL/GenBank/DDBJ whole genome shotgun (WGS) entry which is preliminary data.</text>
</comment>
<feature type="compositionally biased region" description="Polar residues" evidence="1">
    <location>
        <begin position="19"/>
        <end position="30"/>
    </location>
</feature>
<proteinExistence type="predicted"/>
<gene>
    <name evidence="2" type="ORF">HAX54_014350</name>
</gene>
<dbReference type="Proteomes" id="UP000823775">
    <property type="component" value="Unassembled WGS sequence"/>
</dbReference>
<protein>
    <submittedName>
        <fullName evidence="2">Uncharacterized protein</fullName>
    </submittedName>
</protein>